<dbReference type="AlphaFoldDB" id="G6EDT9"/>
<dbReference type="EMBL" id="AGFM01000037">
    <property type="protein sequence ID" value="EHJ60577.1"/>
    <property type="molecule type" value="Genomic_DNA"/>
</dbReference>
<dbReference type="Proteomes" id="UP000004030">
    <property type="component" value="Unassembled WGS sequence"/>
</dbReference>
<protein>
    <submittedName>
        <fullName evidence="1">Uncharacterized protein</fullName>
    </submittedName>
</protein>
<comment type="caution">
    <text evidence="1">The sequence shown here is derived from an EMBL/GenBank/DDBJ whole genome shotgun (WGS) entry which is preliminary data.</text>
</comment>
<keyword evidence="2" id="KW-1185">Reference proteome</keyword>
<reference evidence="1 2" key="1">
    <citation type="journal article" date="2012" name="J. Bacteriol.">
        <title>Genome sequence of benzo(a)pyrene-degrading bacterium Novosphingobium pentaromativorans US6-1.</title>
        <authorList>
            <person name="Luo Y.R."/>
            <person name="Kang S.G."/>
            <person name="Kim S.J."/>
            <person name="Kim M.R."/>
            <person name="Li N."/>
            <person name="Lee J.H."/>
            <person name="Kwon K.K."/>
        </authorList>
    </citation>
    <scope>NUCLEOTIDE SEQUENCE [LARGE SCALE GENOMIC DNA]</scope>
    <source>
        <strain evidence="1 2">US6-1</strain>
    </source>
</reference>
<proteinExistence type="predicted"/>
<organism evidence="1 2">
    <name type="scientific">Novosphingobium pentaromativorans US6-1</name>
    <dbReference type="NCBI Taxonomy" id="1088721"/>
    <lineage>
        <taxon>Bacteria</taxon>
        <taxon>Pseudomonadati</taxon>
        <taxon>Pseudomonadota</taxon>
        <taxon>Alphaproteobacteria</taxon>
        <taxon>Sphingomonadales</taxon>
        <taxon>Sphingomonadaceae</taxon>
        <taxon>Novosphingobium</taxon>
    </lineage>
</organism>
<dbReference type="STRING" id="1088721.JI59_07525"/>
<evidence type="ECO:0000313" key="2">
    <source>
        <dbReference type="Proteomes" id="UP000004030"/>
    </source>
</evidence>
<sequence>MCIRRRPDYGPVMQLDDLLQRYFATTDLSGVAPDTLSAGIEHCRVDLGLEEDWGKRFALWSFLHMFGSAPDLDVTFENEEDREAARNFMDLLAASEGDGAG</sequence>
<gene>
    <name evidence="1" type="ORF">NSU_2510</name>
</gene>
<dbReference type="eggNOG" id="ENOG5032GS6">
    <property type="taxonomic scope" value="Bacteria"/>
</dbReference>
<evidence type="ECO:0000313" key="1">
    <source>
        <dbReference type="EMBL" id="EHJ60577.1"/>
    </source>
</evidence>
<accession>G6EDT9</accession>
<name>G6EDT9_9SPHN</name>
<dbReference type="PATRIC" id="fig|1088721.3.peg.2480"/>